<evidence type="ECO:0000313" key="2">
    <source>
        <dbReference type="EMBL" id="MDQ0253900.1"/>
    </source>
</evidence>
<comment type="caution">
    <text evidence="2">The sequence shown here is derived from an EMBL/GenBank/DDBJ whole genome shotgun (WGS) entry which is preliminary data.</text>
</comment>
<proteinExistence type="predicted"/>
<feature type="transmembrane region" description="Helical" evidence="1">
    <location>
        <begin position="35"/>
        <end position="57"/>
    </location>
</feature>
<accession>A0ABT9ZUT5</accession>
<evidence type="ECO:0000256" key="1">
    <source>
        <dbReference type="SAM" id="Phobius"/>
    </source>
</evidence>
<reference evidence="2 3" key="1">
    <citation type="submission" date="2023-07" db="EMBL/GenBank/DDBJ databases">
        <title>Genomic Encyclopedia of Type Strains, Phase IV (KMG-IV): sequencing the most valuable type-strain genomes for metagenomic binning, comparative biology and taxonomic classification.</title>
        <authorList>
            <person name="Goeker M."/>
        </authorList>
    </citation>
    <scope>NUCLEOTIDE SEQUENCE [LARGE SCALE GENOMIC DNA]</scope>
    <source>
        <strain evidence="2 3">DSM 9768</strain>
    </source>
</reference>
<keyword evidence="3" id="KW-1185">Reference proteome</keyword>
<dbReference type="Proteomes" id="UP001230005">
    <property type="component" value="Unassembled WGS sequence"/>
</dbReference>
<name>A0ABT9ZUT5_9BACI</name>
<protein>
    <submittedName>
        <fullName evidence="2">Uncharacterized protein</fullName>
    </submittedName>
</protein>
<keyword evidence="1" id="KW-1133">Transmembrane helix</keyword>
<keyword evidence="1" id="KW-0812">Transmembrane</keyword>
<keyword evidence="1" id="KW-0472">Membrane</keyword>
<feature type="transmembrane region" description="Helical" evidence="1">
    <location>
        <begin position="6"/>
        <end position="28"/>
    </location>
</feature>
<dbReference type="EMBL" id="JAUSUG010000003">
    <property type="protein sequence ID" value="MDQ0253900.1"/>
    <property type="molecule type" value="Genomic_DNA"/>
</dbReference>
<organism evidence="2 3">
    <name type="scientific">Evansella vedderi</name>
    <dbReference type="NCBI Taxonomy" id="38282"/>
    <lineage>
        <taxon>Bacteria</taxon>
        <taxon>Bacillati</taxon>
        <taxon>Bacillota</taxon>
        <taxon>Bacilli</taxon>
        <taxon>Bacillales</taxon>
        <taxon>Bacillaceae</taxon>
        <taxon>Evansella</taxon>
    </lineage>
</organism>
<gene>
    <name evidence="2" type="ORF">J2S74_001272</name>
</gene>
<sequence length="63" mass="7068">MTEYYLVIFIPFLISAIMVIVESFQLVLGVFKKDIFVTQVLGFLSFTLLLTALIITAPEEIGP</sequence>
<evidence type="ECO:0000313" key="3">
    <source>
        <dbReference type="Proteomes" id="UP001230005"/>
    </source>
</evidence>
<dbReference type="RefSeq" id="WP_307323118.1">
    <property type="nucleotide sequence ID" value="NZ_JAUSUG010000003.1"/>
</dbReference>